<dbReference type="AlphaFoldDB" id="A0A0K1QCB5"/>
<accession>A0A0K1QCB5</accession>
<organism evidence="2 3">
    <name type="scientific">Labilithrix luteola</name>
    <dbReference type="NCBI Taxonomy" id="1391654"/>
    <lineage>
        <taxon>Bacteria</taxon>
        <taxon>Pseudomonadati</taxon>
        <taxon>Myxococcota</taxon>
        <taxon>Polyangia</taxon>
        <taxon>Polyangiales</taxon>
        <taxon>Labilitrichaceae</taxon>
        <taxon>Labilithrix</taxon>
    </lineage>
</organism>
<dbReference type="STRING" id="1391654.AKJ09_10031"/>
<dbReference type="PANTHER" id="PTHR35177:SF2">
    <property type="entry name" value="HYDROGENASE MATURATION FACTOR HYBG"/>
    <property type="match status" value="1"/>
</dbReference>
<evidence type="ECO:0000256" key="1">
    <source>
        <dbReference type="ARBA" id="ARBA00006018"/>
    </source>
</evidence>
<reference evidence="2 3" key="1">
    <citation type="submission" date="2015-08" db="EMBL/GenBank/DDBJ databases">
        <authorList>
            <person name="Babu N.S."/>
            <person name="Beckwith C.J."/>
            <person name="Beseler K.G."/>
            <person name="Brison A."/>
            <person name="Carone J.V."/>
            <person name="Caskin T.P."/>
            <person name="Diamond M."/>
            <person name="Durham M.E."/>
            <person name="Foxe J.M."/>
            <person name="Go M."/>
            <person name="Henderson B.A."/>
            <person name="Jones I.B."/>
            <person name="McGettigan J.A."/>
            <person name="Micheletti S.J."/>
            <person name="Nasrallah M.E."/>
            <person name="Ortiz D."/>
            <person name="Piller C.R."/>
            <person name="Privatt S.R."/>
            <person name="Schneider S.L."/>
            <person name="Sharp S."/>
            <person name="Smith T.C."/>
            <person name="Stanton J.D."/>
            <person name="Ullery H.E."/>
            <person name="Wilson R.J."/>
            <person name="Serrano M.G."/>
            <person name="Buck G."/>
            <person name="Lee V."/>
            <person name="Wang Y."/>
            <person name="Carvalho R."/>
            <person name="Voegtly L."/>
            <person name="Shi R."/>
            <person name="Duckworth R."/>
            <person name="Johnson A."/>
            <person name="Loviza R."/>
            <person name="Walstead R."/>
            <person name="Shah Z."/>
            <person name="Kiflezghi M."/>
            <person name="Wade K."/>
            <person name="Ball S.L."/>
            <person name="Bradley K.W."/>
            <person name="Asai D.J."/>
            <person name="Bowman C.A."/>
            <person name="Russell D.A."/>
            <person name="Pope W.H."/>
            <person name="Jacobs-Sera D."/>
            <person name="Hendrix R.W."/>
            <person name="Hatfull G.F."/>
        </authorList>
    </citation>
    <scope>NUCLEOTIDE SEQUENCE [LARGE SCALE GENOMIC DNA]</scope>
    <source>
        <strain evidence="2 3">DSM 27648</strain>
    </source>
</reference>
<dbReference type="PANTHER" id="PTHR35177">
    <property type="entry name" value="HYDROGENASE MATURATION FACTOR HYBG"/>
    <property type="match status" value="1"/>
</dbReference>
<dbReference type="Gene3D" id="2.30.30.140">
    <property type="match status" value="1"/>
</dbReference>
<dbReference type="InterPro" id="IPR001109">
    <property type="entry name" value="Hydrogenase_HupF/HypC"/>
</dbReference>
<comment type="similarity">
    <text evidence="1">Belongs to the HupF/HypC family.</text>
</comment>
<dbReference type="SUPFAM" id="SSF159127">
    <property type="entry name" value="HupF/HypC-like"/>
    <property type="match status" value="1"/>
</dbReference>
<sequence length="75" mass="7972">MRVGKVRFAGILRDVCLECVPDAVPGDYVLVHVGFAIARLDAEEAARTYALLEELGQTEELVAGDDVVAPSGASR</sequence>
<dbReference type="GO" id="GO:0051604">
    <property type="term" value="P:protein maturation"/>
    <property type="evidence" value="ECO:0007669"/>
    <property type="project" value="TreeGrafter"/>
</dbReference>
<keyword evidence="3" id="KW-1185">Reference proteome</keyword>
<dbReference type="NCBIfam" id="TIGR00074">
    <property type="entry name" value="hypC_hupF"/>
    <property type="match status" value="1"/>
</dbReference>
<dbReference type="GO" id="GO:0005506">
    <property type="term" value="F:iron ion binding"/>
    <property type="evidence" value="ECO:0007669"/>
    <property type="project" value="TreeGrafter"/>
</dbReference>
<proteinExistence type="inferred from homology"/>
<dbReference type="PRINTS" id="PR00445">
    <property type="entry name" value="HUPFHYPC"/>
</dbReference>
<dbReference type="Pfam" id="PF01455">
    <property type="entry name" value="HupF_HypC"/>
    <property type="match status" value="1"/>
</dbReference>
<evidence type="ECO:0000313" key="2">
    <source>
        <dbReference type="EMBL" id="AKV03368.1"/>
    </source>
</evidence>
<dbReference type="EMBL" id="CP012333">
    <property type="protein sequence ID" value="AKV03368.1"/>
    <property type="molecule type" value="Genomic_DNA"/>
</dbReference>
<dbReference type="Proteomes" id="UP000064967">
    <property type="component" value="Chromosome"/>
</dbReference>
<gene>
    <name evidence="2" type="ORF">AKJ09_10031</name>
</gene>
<dbReference type="GO" id="GO:1902670">
    <property type="term" value="F:carbon dioxide binding"/>
    <property type="evidence" value="ECO:0007669"/>
    <property type="project" value="TreeGrafter"/>
</dbReference>
<dbReference type="PATRIC" id="fig|1391654.3.peg.10169"/>
<name>A0A0K1QCB5_9BACT</name>
<dbReference type="KEGG" id="llu:AKJ09_10031"/>
<protein>
    <submittedName>
        <fullName evidence="2">[NiFe] hydrogenase metallocenter assembly protein HypC</fullName>
    </submittedName>
</protein>
<evidence type="ECO:0000313" key="3">
    <source>
        <dbReference type="Proteomes" id="UP000064967"/>
    </source>
</evidence>